<dbReference type="SUPFAM" id="SSF56219">
    <property type="entry name" value="DNase I-like"/>
    <property type="match status" value="1"/>
</dbReference>
<evidence type="ECO:0008006" key="4">
    <source>
        <dbReference type="Google" id="ProtNLM"/>
    </source>
</evidence>
<feature type="region of interest" description="Disordered" evidence="1">
    <location>
        <begin position="198"/>
        <end position="222"/>
    </location>
</feature>
<dbReference type="AlphaFoldDB" id="A0AAD1SLP6"/>
<name>A0AAD1SLP6_PELCU</name>
<reference evidence="2" key="1">
    <citation type="submission" date="2022-03" db="EMBL/GenBank/DDBJ databases">
        <authorList>
            <person name="Alioto T."/>
            <person name="Alioto T."/>
            <person name="Gomez Garrido J."/>
        </authorList>
    </citation>
    <scope>NUCLEOTIDE SEQUENCE</scope>
</reference>
<feature type="compositionally biased region" description="Polar residues" evidence="1">
    <location>
        <begin position="202"/>
        <end position="217"/>
    </location>
</feature>
<feature type="region of interest" description="Disordered" evidence="1">
    <location>
        <begin position="240"/>
        <end position="325"/>
    </location>
</feature>
<evidence type="ECO:0000256" key="1">
    <source>
        <dbReference type="SAM" id="MobiDB-lite"/>
    </source>
</evidence>
<dbReference type="EMBL" id="OW240917">
    <property type="protein sequence ID" value="CAH2301170.1"/>
    <property type="molecule type" value="Genomic_DNA"/>
</dbReference>
<feature type="compositionally biased region" description="Basic residues" evidence="1">
    <location>
        <begin position="310"/>
        <end position="325"/>
    </location>
</feature>
<accession>A0AAD1SLP6</accession>
<proteinExistence type="predicted"/>
<keyword evidence="3" id="KW-1185">Reference proteome</keyword>
<dbReference type="InterPro" id="IPR036691">
    <property type="entry name" value="Endo/exonu/phosph_ase_sf"/>
</dbReference>
<feature type="region of interest" description="Disordered" evidence="1">
    <location>
        <begin position="104"/>
        <end position="142"/>
    </location>
</feature>
<gene>
    <name evidence="2" type="ORF">PECUL_23A021769</name>
</gene>
<feature type="compositionally biased region" description="Polar residues" evidence="1">
    <location>
        <begin position="297"/>
        <end position="309"/>
    </location>
</feature>
<organism evidence="2 3">
    <name type="scientific">Pelobates cultripes</name>
    <name type="common">Western spadefoot toad</name>
    <dbReference type="NCBI Taxonomy" id="61616"/>
    <lineage>
        <taxon>Eukaryota</taxon>
        <taxon>Metazoa</taxon>
        <taxon>Chordata</taxon>
        <taxon>Craniata</taxon>
        <taxon>Vertebrata</taxon>
        <taxon>Euteleostomi</taxon>
        <taxon>Amphibia</taxon>
        <taxon>Batrachia</taxon>
        <taxon>Anura</taxon>
        <taxon>Pelobatoidea</taxon>
        <taxon>Pelobatidae</taxon>
        <taxon>Pelobates</taxon>
    </lineage>
</organism>
<evidence type="ECO:0000313" key="3">
    <source>
        <dbReference type="Proteomes" id="UP001295444"/>
    </source>
</evidence>
<dbReference type="Gene3D" id="3.60.10.10">
    <property type="entry name" value="Endonuclease/exonuclease/phosphatase"/>
    <property type="match status" value="1"/>
</dbReference>
<evidence type="ECO:0000313" key="2">
    <source>
        <dbReference type="EMBL" id="CAH2301170.1"/>
    </source>
</evidence>
<dbReference type="Proteomes" id="UP001295444">
    <property type="component" value="Chromosome 06"/>
</dbReference>
<protein>
    <recommendedName>
        <fullName evidence="4">Endonuclease/exonuclease/phosphatase domain-containing protein</fullName>
    </recommendedName>
</protein>
<sequence length="325" mass="37122">MLATGPSGFAREDLCIVSYNVQGLNVREKCTRLLRDLKYYKASVALLQETHFQEGRAPTLKDRNFHTGYFSHNPDRRTQRVCILFSRRVPYTEHDTRSNIHIRPKHTTIPLPPKHPDEISRRHPNHRRRPQPGATPRPGLDVHTWNYTTQQIRQHAPPPTPPPAGRLLESTAPFGPGLYVLSNDPRNIHKTRLLPSDALQPGLTQQRGNSANDQVGSLPNPHADEITTVQTQTDVMATERIDPFQRNSNGPDQPLYTRLLQGQRDRRRDPTDLLGRLNHSNLRDPQADGDTRDARTQQRIRTLGSTRGTYHTRRTGARHQKRKNG</sequence>
<feature type="compositionally biased region" description="Basic and acidic residues" evidence="1">
    <location>
        <begin position="281"/>
        <end position="296"/>
    </location>
</feature>